<proteinExistence type="inferred from homology"/>
<evidence type="ECO:0000256" key="3">
    <source>
        <dbReference type="SAM" id="SignalP"/>
    </source>
</evidence>
<dbReference type="OrthoDB" id="2081943at2"/>
<evidence type="ECO:0000256" key="2">
    <source>
        <dbReference type="ARBA" id="ARBA00022729"/>
    </source>
</evidence>
<evidence type="ECO:0000313" key="6">
    <source>
        <dbReference type="Proteomes" id="UP000295793"/>
    </source>
</evidence>
<accession>A0A4R3I8G6</accession>
<dbReference type="RefSeq" id="WP_132701015.1">
    <property type="nucleotide sequence ID" value="NZ_SLZR01000005.1"/>
</dbReference>
<feature type="signal peptide" evidence="3">
    <location>
        <begin position="1"/>
        <end position="25"/>
    </location>
</feature>
<gene>
    <name evidence="5" type="ORF">BCF53_10548</name>
</gene>
<dbReference type="AlphaFoldDB" id="A0A4R3I8G6"/>
<organism evidence="5 6">
    <name type="scientific">Reinekea marinisedimentorum</name>
    <dbReference type="NCBI Taxonomy" id="230495"/>
    <lineage>
        <taxon>Bacteria</taxon>
        <taxon>Pseudomonadati</taxon>
        <taxon>Pseudomonadota</taxon>
        <taxon>Gammaproteobacteria</taxon>
        <taxon>Oceanospirillales</taxon>
        <taxon>Saccharospirillaceae</taxon>
        <taxon>Reinekea</taxon>
    </lineage>
</organism>
<sequence>MAKVVIARQLLAITLLFSIERLAIADDSLTVSIIDYPPISYYDYAANTGRGVVADIVAEALTAGGLTPTFTPMPMARSVWSLNEGQYRATIGLDKWFQHAGRGHLIDRVDILNLNFVFFYKRQRFPQGIQYQQLEELNNYSIGNVRGSVTTELVTDADLKVHYLTEIEQNFLMLESGRIDLAIAVEFTGWHIIQENFPGRQDEFAATEQSMFSYPVSFIFSKTDTVLKEAFKKGMNHIYTNGRYTEILKNYLPEH</sequence>
<dbReference type="Proteomes" id="UP000295793">
    <property type="component" value="Unassembled WGS sequence"/>
</dbReference>
<feature type="domain" description="Solute-binding protein family 3/N-terminal" evidence="4">
    <location>
        <begin position="28"/>
        <end position="255"/>
    </location>
</feature>
<comment type="similarity">
    <text evidence="1">Belongs to the bacterial solute-binding protein 3 family.</text>
</comment>
<dbReference type="Pfam" id="PF00497">
    <property type="entry name" value="SBP_bac_3"/>
    <property type="match status" value="1"/>
</dbReference>
<name>A0A4R3I8G6_9GAMM</name>
<dbReference type="InterPro" id="IPR001638">
    <property type="entry name" value="Solute-binding_3/MltF_N"/>
</dbReference>
<keyword evidence="2 3" id="KW-0732">Signal</keyword>
<dbReference type="PANTHER" id="PTHR35936">
    <property type="entry name" value="MEMBRANE-BOUND LYTIC MUREIN TRANSGLYCOSYLASE F"/>
    <property type="match status" value="1"/>
</dbReference>
<keyword evidence="6" id="KW-1185">Reference proteome</keyword>
<protein>
    <submittedName>
        <fullName evidence="5">Polar amino acid transport system substrate-binding protein</fullName>
    </submittedName>
</protein>
<evidence type="ECO:0000256" key="1">
    <source>
        <dbReference type="ARBA" id="ARBA00010333"/>
    </source>
</evidence>
<reference evidence="5 6" key="1">
    <citation type="submission" date="2019-03" db="EMBL/GenBank/DDBJ databases">
        <title>Genomic Encyclopedia of Archaeal and Bacterial Type Strains, Phase II (KMG-II): from individual species to whole genera.</title>
        <authorList>
            <person name="Goeker M."/>
        </authorList>
    </citation>
    <scope>NUCLEOTIDE SEQUENCE [LARGE SCALE GENOMIC DNA]</scope>
    <source>
        <strain evidence="5 6">DSM 15388</strain>
    </source>
</reference>
<feature type="chain" id="PRO_5020352893" evidence="3">
    <location>
        <begin position="26"/>
        <end position="255"/>
    </location>
</feature>
<dbReference type="SMART" id="SM00062">
    <property type="entry name" value="PBPb"/>
    <property type="match status" value="1"/>
</dbReference>
<evidence type="ECO:0000313" key="5">
    <source>
        <dbReference type="EMBL" id="TCS41621.1"/>
    </source>
</evidence>
<dbReference type="PANTHER" id="PTHR35936:SF25">
    <property type="entry name" value="ABC TRANSPORTER SUBSTRATE-BINDING PROTEIN"/>
    <property type="match status" value="1"/>
</dbReference>
<dbReference type="Gene3D" id="3.40.190.10">
    <property type="entry name" value="Periplasmic binding protein-like II"/>
    <property type="match status" value="2"/>
</dbReference>
<comment type="caution">
    <text evidence="5">The sequence shown here is derived from an EMBL/GenBank/DDBJ whole genome shotgun (WGS) entry which is preliminary data.</text>
</comment>
<dbReference type="SUPFAM" id="SSF53850">
    <property type="entry name" value="Periplasmic binding protein-like II"/>
    <property type="match status" value="1"/>
</dbReference>
<dbReference type="EMBL" id="SLZR01000005">
    <property type="protein sequence ID" value="TCS41621.1"/>
    <property type="molecule type" value="Genomic_DNA"/>
</dbReference>
<evidence type="ECO:0000259" key="4">
    <source>
        <dbReference type="SMART" id="SM00062"/>
    </source>
</evidence>